<keyword evidence="8 10" id="KW-0472">Membrane</keyword>
<dbReference type="Pfam" id="PF14510">
    <property type="entry name" value="ABC_trans_N"/>
    <property type="match status" value="1"/>
</dbReference>
<protein>
    <recommendedName>
        <fullName evidence="11">ABC transporter domain-containing protein</fullName>
    </recommendedName>
</protein>
<evidence type="ECO:0000256" key="3">
    <source>
        <dbReference type="ARBA" id="ARBA00022448"/>
    </source>
</evidence>
<proteinExistence type="inferred from homology"/>
<evidence type="ECO:0000256" key="7">
    <source>
        <dbReference type="ARBA" id="ARBA00022989"/>
    </source>
</evidence>
<dbReference type="GO" id="GO:0005524">
    <property type="term" value="F:ATP binding"/>
    <property type="evidence" value="ECO:0007669"/>
    <property type="project" value="UniProtKB-KW"/>
</dbReference>
<dbReference type="GO" id="GO:0140359">
    <property type="term" value="F:ABC-type transporter activity"/>
    <property type="evidence" value="ECO:0007669"/>
    <property type="project" value="InterPro"/>
</dbReference>
<feature type="transmembrane region" description="Helical" evidence="10">
    <location>
        <begin position="1265"/>
        <end position="1284"/>
    </location>
</feature>
<feature type="transmembrane region" description="Helical" evidence="10">
    <location>
        <begin position="593"/>
        <end position="614"/>
    </location>
</feature>
<feature type="transmembrane region" description="Helical" evidence="10">
    <location>
        <begin position="626"/>
        <end position="646"/>
    </location>
</feature>
<feature type="domain" description="ABC transporter" evidence="11">
    <location>
        <begin position="819"/>
        <end position="1058"/>
    </location>
</feature>
<keyword evidence="3" id="KW-0813">Transport</keyword>
<feature type="transmembrane region" description="Helical" evidence="10">
    <location>
        <begin position="520"/>
        <end position="541"/>
    </location>
</feature>
<feature type="region of interest" description="Disordered" evidence="9">
    <location>
        <begin position="1"/>
        <end position="20"/>
    </location>
</feature>
<feature type="transmembrane region" description="Helical" evidence="10">
    <location>
        <begin position="484"/>
        <end position="505"/>
    </location>
</feature>
<feature type="transmembrane region" description="Helical" evidence="10">
    <location>
        <begin position="1415"/>
        <end position="1436"/>
    </location>
</feature>
<dbReference type="Pfam" id="PF19055">
    <property type="entry name" value="ABC2_membrane_7"/>
    <property type="match status" value="1"/>
</dbReference>
<feature type="transmembrane region" description="Helical" evidence="10">
    <location>
        <begin position="1152"/>
        <end position="1172"/>
    </location>
</feature>
<gene>
    <name evidence="12" type="ORF">FISHEDRAFT_66171</name>
</gene>
<evidence type="ECO:0000256" key="4">
    <source>
        <dbReference type="ARBA" id="ARBA00022692"/>
    </source>
</evidence>
<evidence type="ECO:0000256" key="2">
    <source>
        <dbReference type="ARBA" id="ARBA00006012"/>
    </source>
</evidence>
<name>A0A0D7A832_9AGAR</name>
<evidence type="ECO:0000256" key="5">
    <source>
        <dbReference type="ARBA" id="ARBA00022741"/>
    </source>
</evidence>
<feature type="transmembrane region" description="Helical" evidence="10">
    <location>
        <begin position="1296"/>
        <end position="1314"/>
    </location>
</feature>
<dbReference type="GO" id="GO:0016887">
    <property type="term" value="F:ATP hydrolysis activity"/>
    <property type="evidence" value="ECO:0007669"/>
    <property type="project" value="InterPro"/>
</dbReference>
<dbReference type="Pfam" id="PF00005">
    <property type="entry name" value="ABC_tran"/>
    <property type="match status" value="2"/>
</dbReference>
<dbReference type="EMBL" id="KN882004">
    <property type="protein sequence ID" value="KIY47177.1"/>
    <property type="molecule type" value="Genomic_DNA"/>
</dbReference>
<keyword evidence="6" id="KW-0067">ATP-binding</keyword>
<dbReference type="GO" id="GO:0016020">
    <property type="term" value="C:membrane"/>
    <property type="evidence" value="ECO:0007669"/>
    <property type="project" value="UniProtKB-SubCell"/>
</dbReference>
<evidence type="ECO:0000256" key="6">
    <source>
        <dbReference type="ARBA" id="ARBA00022840"/>
    </source>
</evidence>
<dbReference type="SMART" id="SM00382">
    <property type="entry name" value="AAA"/>
    <property type="match status" value="2"/>
</dbReference>
<feature type="transmembrane region" description="Helical" evidence="10">
    <location>
        <begin position="1227"/>
        <end position="1253"/>
    </location>
</feature>
<dbReference type="Pfam" id="PF06422">
    <property type="entry name" value="PDR_CDR"/>
    <property type="match status" value="2"/>
</dbReference>
<keyword evidence="13" id="KW-1185">Reference proteome</keyword>
<comment type="similarity">
    <text evidence="2">Belongs to the ABC transporter superfamily. ABCG family. PDR (TC 3.A.1.205) subfamily.</text>
</comment>
<dbReference type="InterPro" id="IPR013525">
    <property type="entry name" value="ABC2_TM"/>
</dbReference>
<evidence type="ECO:0000256" key="9">
    <source>
        <dbReference type="SAM" id="MobiDB-lite"/>
    </source>
</evidence>
<keyword evidence="5" id="KW-0547">Nucleotide-binding</keyword>
<evidence type="ECO:0000256" key="1">
    <source>
        <dbReference type="ARBA" id="ARBA00004141"/>
    </source>
</evidence>
<dbReference type="InterPro" id="IPR003593">
    <property type="entry name" value="AAA+_ATPase"/>
</dbReference>
<dbReference type="Pfam" id="PF01061">
    <property type="entry name" value="ABC2_membrane"/>
    <property type="match status" value="2"/>
</dbReference>
<dbReference type="InterPro" id="IPR043926">
    <property type="entry name" value="ABCG_dom"/>
</dbReference>
<evidence type="ECO:0000313" key="13">
    <source>
        <dbReference type="Proteomes" id="UP000054144"/>
    </source>
</evidence>
<comment type="subcellular location">
    <subcellularLocation>
        <location evidence="1">Membrane</location>
        <topology evidence="1">Multi-pass membrane protein</topology>
    </subcellularLocation>
</comment>
<evidence type="ECO:0000256" key="10">
    <source>
        <dbReference type="SAM" id="Phobius"/>
    </source>
</evidence>
<dbReference type="InterPro" id="IPR034003">
    <property type="entry name" value="ABCG_PDR_2"/>
</dbReference>
<dbReference type="Proteomes" id="UP000054144">
    <property type="component" value="Unassembled WGS sequence"/>
</dbReference>
<dbReference type="InterPro" id="IPR010929">
    <property type="entry name" value="PDR_CDR_ABC"/>
</dbReference>
<keyword evidence="4 10" id="KW-0812">Transmembrane</keyword>
<keyword evidence="7 10" id="KW-1133">Transmembrane helix</keyword>
<reference evidence="12 13" key="1">
    <citation type="journal article" date="2015" name="Fungal Genet. Biol.">
        <title>Evolution of novel wood decay mechanisms in Agaricales revealed by the genome sequences of Fistulina hepatica and Cylindrobasidium torrendii.</title>
        <authorList>
            <person name="Floudas D."/>
            <person name="Held B.W."/>
            <person name="Riley R."/>
            <person name="Nagy L.G."/>
            <person name="Koehler G."/>
            <person name="Ransdell A.S."/>
            <person name="Younus H."/>
            <person name="Chow J."/>
            <person name="Chiniquy J."/>
            <person name="Lipzen A."/>
            <person name="Tritt A."/>
            <person name="Sun H."/>
            <person name="Haridas S."/>
            <person name="LaButti K."/>
            <person name="Ohm R.A."/>
            <person name="Kues U."/>
            <person name="Blanchette R.A."/>
            <person name="Grigoriev I.V."/>
            <person name="Minto R.E."/>
            <person name="Hibbett D.S."/>
        </authorList>
    </citation>
    <scope>NUCLEOTIDE SEQUENCE [LARGE SCALE GENOMIC DNA]</scope>
    <source>
        <strain evidence="12 13">ATCC 64428</strain>
    </source>
</reference>
<dbReference type="PANTHER" id="PTHR19241">
    <property type="entry name" value="ATP-BINDING CASSETTE TRANSPORTER"/>
    <property type="match status" value="1"/>
</dbReference>
<dbReference type="SUPFAM" id="SSF52540">
    <property type="entry name" value="P-loop containing nucleoside triphosphate hydrolases"/>
    <property type="match status" value="2"/>
</dbReference>
<dbReference type="InterPro" id="IPR029481">
    <property type="entry name" value="ABC_trans_N"/>
</dbReference>
<dbReference type="OrthoDB" id="245989at2759"/>
<dbReference type="InterPro" id="IPR003439">
    <property type="entry name" value="ABC_transporter-like_ATP-bd"/>
</dbReference>
<dbReference type="CDD" id="cd03232">
    <property type="entry name" value="ABCG_PDR_domain2"/>
    <property type="match status" value="1"/>
</dbReference>
<feature type="transmembrane region" description="Helical" evidence="10">
    <location>
        <begin position="562"/>
        <end position="587"/>
    </location>
</feature>
<feature type="compositionally biased region" description="Basic and acidic residues" evidence="9">
    <location>
        <begin position="1"/>
        <end position="12"/>
    </location>
</feature>
<evidence type="ECO:0000256" key="8">
    <source>
        <dbReference type="ARBA" id="ARBA00023136"/>
    </source>
</evidence>
<dbReference type="InterPro" id="IPR027417">
    <property type="entry name" value="P-loop_NTPase"/>
</dbReference>
<dbReference type="FunFam" id="3.40.50.300:FF:000054">
    <property type="entry name" value="ABC multidrug transporter atrF"/>
    <property type="match status" value="1"/>
</dbReference>
<feature type="transmembrane region" description="Helical" evidence="10">
    <location>
        <begin position="1184"/>
        <end position="1206"/>
    </location>
</feature>
<sequence>MESNPHHPHDNDSVEFFDPPGITERRRTLSRPHAAQFLESNPHHPHDNVSVEFFDPVGVTELRRTLSLPHAARLSVKASEATLNPGKGDEKNFSTVSEKKVLEEFDFEGTVHQVLQRREEANVPSRELGIVFEDLNVTGRGSDADYMPTFGSRINPLDALRGLWGMRNPHTRPILTGFEGVVRPGEMLLVLGSPGAGCTSFLKILANRREEYHAVDGKVEYDSLTHQQIASHYRGDVLYCPEDDVHFPSLTVEQTIKFAARCRAPKEHYRVGDDESYESREAYVDRVTDILLTVMGLQHARQTAVGDARIPLRIATDLTRMTSIVTLYQAGESLYRLFDKVCVINQGRMAYFGPAAEARDYFIDLGYEPANRQTTSDFLVSVTDPVSRRIFADYPASAMPPPRTPAEFAQRFLESPAAQANRADMEAYRARSVGKSSSAEAYRSSARDEHADHTRKASPYLISVPMQTRAVVLRRVQMTRGNPFATALSVFSFTYQGIIIGTVFFQSPDNTGHYFSRTGTLFFTLMFAAIVTMAEIPALFAQRPIVLRHRNWGWYHPFIESLALVLVDIPITLATTIVWGILLYFLAGLQKSAGQFFIYFLFVFIVSLTMKSFFRMLASMMPSVAPAQAVAGVTVLALSIYTGYSIPQPYMIGALKWITYLNPLRYGFEAIVTNEFQTLNGDRVDLVPSGAGYENVSLVNQVCTTVGSVPGQTYVNGLRFVELSYGYSWSHVWRNLGINLGFLFGFVSLLLIFTEINTRENSTNAMILFKRHTKRLVHTKLDEEEGFDSDSADAEFDPATGSYERRRALKVMEASGDVFTFQNMNYTVQLKGGESRRLLSDVSGYVVPGKLTALMGESGAGKTTLLNVLAQRVDSGVVSGVRLINGQPLPANFQAQTGYCQQMDTHLPTDTVREALLFSAKLRQPVSVPIEEKEAYVDKCLTICGLDEFRDAQVGSLGVELKKRVTIGVELAAKPKTLIWLDEPTTGLDAQSAWRIMTSLRELANQGQAILCTIHQPSAELFQIFDRILLLRKGGETVYHGDLGPSATTIINYFERNGARTCGIFENPAEYMLDVIGAGATARSVQDWHSIWTTSPEAEHVQAEIEAHKASGREREDALPEKTAEYITPWRYQVRQLIVRDFTCHWRDPTYLLAKLFLNVVSSIFIGFTFFKAADTQQGTTNKIFSLFMSTVISTGICNQLQVFFINMRTIYDIRERPSRMYSWTALLTSQIIAELPFNIIGSSLYFLCWYWTVGFPTDRAGFTYLMLGVIFPCYYMTLGQAVASMAPDGQTSNMIFGLLFSYIITFAGVLQPFPDLGWWKWMYWMSPYHYLIEGLIGQAVGHHSIHCSDVEYVTLNPPSGQTCSEYMATYISEFGGYLTNPDASSDCQFCSTDSADQYLQSHFNIFYGHHWRNVGILCGFIAFNSFAIYGLTWFCRIRRKSVAQLIKGAVKKTPE</sequence>
<feature type="transmembrane region" description="Helical" evidence="10">
    <location>
        <begin position="732"/>
        <end position="753"/>
    </location>
</feature>
<dbReference type="Gene3D" id="3.40.50.300">
    <property type="entry name" value="P-loop containing nucleotide triphosphate hydrolases"/>
    <property type="match status" value="2"/>
</dbReference>
<evidence type="ECO:0000313" key="12">
    <source>
        <dbReference type="EMBL" id="KIY47177.1"/>
    </source>
</evidence>
<evidence type="ECO:0000259" key="11">
    <source>
        <dbReference type="PROSITE" id="PS50893"/>
    </source>
</evidence>
<dbReference type="PROSITE" id="PS50893">
    <property type="entry name" value="ABC_TRANSPORTER_2"/>
    <property type="match status" value="1"/>
</dbReference>
<organism evidence="12 13">
    <name type="scientific">Fistulina hepatica ATCC 64428</name>
    <dbReference type="NCBI Taxonomy" id="1128425"/>
    <lineage>
        <taxon>Eukaryota</taxon>
        <taxon>Fungi</taxon>
        <taxon>Dikarya</taxon>
        <taxon>Basidiomycota</taxon>
        <taxon>Agaricomycotina</taxon>
        <taxon>Agaricomycetes</taxon>
        <taxon>Agaricomycetidae</taxon>
        <taxon>Agaricales</taxon>
        <taxon>Fistulinaceae</taxon>
        <taxon>Fistulina</taxon>
    </lineage>
</organism>
<accession>A0A0D7A832</accession>